<proteinExistence type="predicted"/>
<organism evidence="1 2">
    <name type="scientific">Bos mutus</name>
    <name type="common">wild yak</name>
    <dbReference type="NCBI Taxonomy" id="72004"/>
    <lineage>
        <taxon>Eukaryota</taxon>
        <taxon>Metazoa</taxon>
        <taxon>Chordata</taxon>
        <taxon>Craniata</taxon>
        <taxon>Vertebrata</taxon>
        <taxon>Euteleostomi</taxon>
        <taxon>Mammalia</taxon>
        <taxon>Eutheria</taxon>
        <taxon>Laurasiatheria</taxon>
        <taxon>Artiodactyla</taxon>
        <taxon>Ruminantia</taxon>
        <taxon>Pecora</taxon>
        <taxon>Bovidae</taxon>
        <taxon>Bovinae</taxon>
        <taxon>Bos</taxon>
    </lineage>
</organism>
<dbReference type="InterPro" id="IPR008919">
    <property type="entry name" value="Retrov_capsid_N"/>
</dbReference>
<keyword evidence="2" id="KW-1185">Reference proteome</keyword>
<sequence>MAFPVVFTKTEVGSEEEGKWEPVPCKLLKELKQACLDYESTSLYTLTLLDALAGSWMTTYDWRTVAKACLPGGEFLLWLAEYDKLARLQSAENKTSNDAQLRTVGSAALKGEGEYESNVVQARLSKEALNQIMAIGSAPVLSACVSTSLKGMLTDSPRSNSKRDFWSLQLLMPGAQERQYDAIKQTAPHLKDFPNCALPPPDSDEQGLWAWESIGRISGFPRWKECMYAIKLYIPIVATRHFLTEWGYPYLSDQ</sequence>
<evidence type="ECO:0000313" key="1">
    <source>
        <dbReference type="EMBL" id="MXQ98917.1"/>
    </source>
</evidence>
<dbReference type="EMBL" id="VBQZ03000310">
    <property type="protein sequence ID" value="MXQ98917.1"/>
    <property type="molecule type" value="Genomic_DNA"/>
</dbReference>
<dbReference type="InterPro" id="IPR050195">
    <property type="entry name" value="Primate_lentivir_Gag_pol-like"/>
</dbReference>
<comment type="caution">
    <text evidence="1">The sequence shown here is derived from an EMBL/GenBank/DDBJ whole genome shotgun (WGS) entry which is preliminary data.</text>
</comment>
<protein>
    <submittedName>
        <fullName evidence="1">Uncharacterized protein</fullName>
    </submittedName>
</protein>
<accession>A0A6B0SE16</accession>
<dbReference type="PANTHER" id="PTHR40389:SF3">
    <property type="entry name" value="IGE-BINDING PROTEIN"/>
    <property type="match status" value="1"/>
</dbReference>
<dbReference type="AlphaFoldDB" id="A0A6B0SE16"/>
<dbReference type="SUPFAM" id="SSF47943">
    <property type="entry name" value="Retrovirus capsid protein, N-terminal core domain"/>
    <property type="match status" value="1"/>
</dbReference>
<dbReference type="Proteomes" id="UP000322234">
    <property type="component" value="Unassembled WGS sequence"/>
</dbReference>
<dbReference type="GO" id="GO:0016032">
    <property type="term" value="P:viral process"/>
    <property type="evidence" value="ECO:0007669"/>
    <property type="project" value="InterPro"/>
</dbReference>
<dbReference type="Pfam" id="PF00607">
    <property type="entry name" value="Gag_p24"/>
    <property type="match status" value="1"/>
</dbReference>
<evidence type="ECO:0000313" key="2">
    <source>
        <dbReference type="Proteomes" id="UP000322234"/>
    </source>
</evidence>
<gene>
    <name evidence="1" type="ORF">E5288_WYG005201</name>
</gene>
<reference evidence="1" key="1">
    <citation type="submission" date="2019-10" db="EMBL/GenBank/DDBJ databases">
        <title>The sequence and de novo assembly of the wild yak genome.</title>
        <authorList>
            <person name="Liu Y."/>
        </authorList>
    </citation>
    <scope>NUCLEOTIDE SEQUENCE [LARGE SCALE GENOMIC DNA]</scope>
    <source>
        <strain evidence="1">WY2019</strain>
    </source>
</reference>
<name>A0A6B0SE16_9CETA</name>
<dbReference type="PANTHER" id="PTHR40389">
    <property type="entry name" value="ENDOGENOUS RETROVIRUS GROUP K MEMBER 24 GAG POLYPROTEIN-RELATED"/>
    <property type="match status" value="1"/>
</dbReference>
<dbReference type="Gene3D" id="1.10.375.10">
    <property type="entry name" value="Human Immunodeficiency Virus Type 1 Capsid Protein"/>
    <property type="match status" value="1"/>
</dbReference>